<dbReference type="PANTHER" id="PTHR10204:SF34">
    <property type="entry name" value="NAD(P)H DEHYDROGENASE [QUINONE] 1 ISOFORM 1"/>
    <property type="match status" value="1"/>
</dbReference>
<dbReference type="SUPFAM" id="SSF52218">
    <property type="entry name" value="Flavoproteins"/>
    <property type="match status" value="1"/>
</dbReference>
<dbReference type="Pfam" id="PF02525">
    <property type="entry name" value="Flavodoxin_2"/>
    <property type="match status" value="1"/>
</dbReference>
<dbReference type="PANTHER" id="PTHR10204">
    <property type="entry name" value="NAD P H OXIDOREDUCTASE-RELATED"/>
    <property type="match status" value="1"/>
</dbReference>
<dbReference type="AlphaFoldDB" id="A0A1L8R8M3"/>
<evidence type="ECO:0000313" key="4">
    <source>
        <dbReference type="EMBL" id="OJG16120.1"/>
    </source>
</evidence>
<dbReference type="EMBL" id="JXKG01000003">
    <property type="protein sequence ID" value="OJG16120.1"/>
    <property type="molecule type" value="Genomic_DNA"/>
</dbReference>
<sequence>MKGSFGMEALIVFAHPRKESFTYALVKRIEETLVKKGYTVTLRDLYEIGFDPVLKGEDAIHIEDGQFVREAATFPEDVQVEMDYIKKSDLLIYVFPSWWNGMPAILKGYVDRVFQHGFAYSFTSDEPKKLFSRKKALFFTPTGQPQNEDGSDTPIDAAMKMLTSGWMFNSSGTEVIDHVFYGRVPYLSRAELENYLHDAQERIENL</sequence>
<gene>
    <name evidence="4" type="ORF">RU96_GL001617</name>
</gene>
<dbReference type="InterPro" id="IPR051545">
    <property type="entry name" value="NAD(P)H_dehydrogenase_qn"/>
</dbReference>
<dbReference type="GO" id="GO:0005829">
    <property type="term" value="C:cytosol"/>
    <property type="evidence" value="ECO:0007669"/>
    <property type="project" value="TreeGrafter"/>
</dbReference>
<organism evidence="4 5">
    <name type="scientific">Enterococcus canintestini</name>
    <dbReference type="NCBI Taxonomy" id="317010"/>
    <lineage>
        <taxon>Bacteria</taxon>
        <taxon>Bacillati</taxon>
        <taxon>Bacillota</taxon>
        <taxon>Bacilli</taxon>
        <taxon>Lactobacillales</taxon>
        <taxon>Enterococcaceae</taxon>
        <taxon>Enterococcus</taxon>
    </lineage>
</organism>
<accession>A0A1L8R8M3</accession>
<dbReference type="Proteomes" id="UP000182835">
    <property type="component" value="Unassembled WGS sequence"/>
</dbReference>
<proteinExistence type="inferred from homology"/>
<dbReference type="InterPro" id="IPR029039">
    <property type="entry name" value="Flavoprotein-like_sf"/>
</dbReference>
<dbReference type="Gene3D" id="3.40.50.360">
    <property type="match status" value="1"/>
</dbReference>
<feature type="domain" description="Flavodoxin-like fold" evidence="3">
    <location>
        <begin position="7"/>
        <end position="202"/>
    </location>
</feature>
<comment type="similarity">
    <text evidence="1">Belongs to the NAD(P)H dehydrogenase (quinone) family.</text>
</comment>
<dbReference type="InterPro" id="IPR003680">
    <property type="entry name" value="Flavodoxin_fold"/>
</dbReference>
<comment type="caution">
    <text evidence="4">The sequence shown here is derived from an EMBL/GenBank/DDBJ whole genome shotgun (WGS) entry which is preliminary data.</text>
</comment>
<reference evidence="4 5" key="1">
    <citation type="submission" date="2014-12" db="EMBL/GenBank/DDBJ databases">
        <title>Draft genome sequences of 29 type strains of Enterococci.</title>
        <authorList>
            <person name="Zhong Z."/>
            <person name="Sun Z."/>
            <person name="Liu W."/>
            <person name="Zhang W."/>
            <person name="Zhang H."/>
        </authorList>
    </citation>
    <scope>NUCLEOTIDE SEQUENCE [LARGE SCALE GENOMIC DNA]</scope>
    <source>
        <strain evidence="4 5">DSM 21207</strain>
    </source>
</reference>
<evidence type="ECO:0000313" key="5">
    <source>
        <dbReference type="Proteomes" id="UP000182835"/>
    </source>
</evidence>
<name>A0A1L8R8M3_9ENTE</name>
<evidence type="ECO:0000256" key="2">
    <source>
        <dbReference type="ARBA" id="ARBA00023002"/>
    </source>
</evidence>
<protein>
    <submittedName>
        <fullName evidence="4">NADPH-quinone reductase (Modulator of drug activity B)</fullName>
    </submittedName>
</protein>
<dbReference type="GO" id="GO:0003955">
    <property type="term" value="F:NAD(P)H dehydrogenase (quinone) activity"/>
    <property type="evidence" value="ECO:0007669"/>
    <property type="project" value="TreeGrafter"/>
</dbReference>
<evidence type="ECO:0000256" key="1">
    <source>
        <dbReference type="ARBA" id="ARBA00006252"/>
    </source>
</evidence>
<evidence type="ECO:0000259" key="3">
    <source>
        <dbReference type="Pfam" id="PF02525"/>
    </source>
</evidence>
<keyword evidence="2" id="KW-0560">Oxidoreductase</keyword>
<dbReference type="STRING" id="317010.RU96_GL001617"/>